<evidence type="ECO:0000313" key="1">
    <source>
        <dbReference type="EMBL" id="MPM71784.1"/>
    </source>
</evidence>
<organism evidence="1">
    <name type="scientific">bioreactor metagenome</name>
    <dbReference type="NCBI Taxonomy" id="1076179"/>
    <lineage>
        <taxon>unclassified sequences</taxon>
        <taxon>metagenomes</taxon>
        <taxon>ecological metagenomes</taxon>
    </lineage>
</organism>
<protein>
    <submittedName>
        <fullName evidence="1">Uncharacterized protein</fullName>
    </submittedName>
</protein>
<sequence>MAVGGGAFVVGRLIQALIPLTFGSRYNKTLRKGLMLDKNLSDTLTLDVSLVPISDSLAIRWVGNVSFSTK</sequence>
<accession>A0A645C940</accession>
<reference evidence="1" key="1">
    <citation type="submission" date="2019-08" db="EMBL/GenBank/DDBJ databases">
        <authorList>
            <person name="Kucharzyk K."/>
            <person name="Murdoch R.W."/>
            <person name="Higgins S."/>
            <person name="Loffler F."/>
        </authorList>
    </citation>
    <scope>NUCLEOTIDE SEQUENCE</scope>
</reference>
<dbReference type="AlphaFoldDB" id="A0A645C940"/>
<dbReference type="EMBL" id="VSSQ01024331">
    <property type="protein sequence ID" value="MPM71784.1"/>
    <property type="molecule type" value="Genomic_DNA"/>
</dbReference>
<comment type="caution">
    <text evidence="1">The sequence shown here is derived from an EMBL/GenBank/DDBJ whole genome shotgun (WGS) entry which is preliminary data.</text>
</comment>
<proteinExistence type="predicted"/>
<name>A0A645C940_9ZZZZ</name>
<gene>
    <name evidence="1" type="ORF">SDC9_118755</name>
</gene>